<protein>
    <submittedName>
        <fullName evidence="1">Uncharacterized protein</fullName>
    </submittedName>
</protein>
<sequence>MGGCKEIRINISIYFIGDTDSQGLQKRYILIIIFTQFGAPRKPMKAAH</sequence>
<evidence type="ECO:0000313" key="2">
    <source>
        <dbReference type="Proteomes" id="UP000218615"/>
    </source>
</evidence>
<proteinExistence type="predicted"/>
<name>A0A284VRV2_9EURY</name>
<organism evidence="1 2">
    <name type="scientific">Candidatus Methanoperedens nitratireducens</name>
    <dbReference type="NCBI Taxonomy" id="1392998"/>
    <lineage>
        <taxon>Archaea</taxon>
        <taxon>Methanobacteriati</taxon>
        <taxon>Methanobacteriota</taxon>
        <taxon>Stenosarchaea group</taxon>
        <taxon>Methanomicrobia</taxon>
        <taxon>Methanosarcinales</taxon>
        <taxon>ANME-2 cluster</taxon>
        <taxon>Candidatus Methanoperedentaceae</taxon>
        <taxon>Candidatus Methanoperedens</taxon>
    </lineage>
</organism>
<dbReference type="Proteomes" id="UP000218615">
    <property type="component" value="Unassembled WGS sequence"/>
</dbReference>
<accession>A0A284VRV2</accession>
<dbReference type="AlphaFoldDB" id="A0A284VRV2"/>
<dbReference type="EMBL" id="FZMP01000202">
    <property type="protein sequence ID" value="SNQ61938.1"/>
    <property type="molecule type" value="Genomic_DNA"/>
</dbReference>
<gene>
    <name evidence="1" type="ORF">MNV_550028</name>
</gene>
<keyword evidence="2" id="KW-1185">Reference proteome</keyword>
<evidence type="ECO:0000313" key="1">
    <source>
        <dbReference type="EMBL" id="SNQ61938.1"/>
    </source>
</evidence>
<reference evidence="2" key="1">
    <citation type="submission" date="2017-06" db="EMBL/GenBank/DDBJ databases">
        <authorList>
            <person name="Cremers G."/>
        </authorList>
    </citation>
    <scope>NUCLEOTIDE SEQUENCE [LARGE SCALE GENOMIC DNA]</scope>
</reference>